<evidence type="ECO:0000256" key="4">
    <source>
        <dbReference type="ARBA" id="ARBA00022475"/>
    </source>
</evidence>
<keyword evidence="7 8" id="KW-0472">Membrane</keyword>
<proteinExistence type="inferred from homology"/>
<dbReference type="CDD" id="cd06261">
    <property type="entry name" value="TM_PBP2"/>
    <property type="match status" value="1"/>
</dbReference>
<evidence type="ECO:0000256" key="2">
    <source>
        <dbReference type="ARBA" id="ARBA00007069"/>
    </source>
</evidence>
<keyword evidence="6 8" id="KW-1133">Transmembrane helix</keyword>
<dbReference type="InterPro" id="IPR051789">
    <property type="entry name" value="Bact_Polyamine_Transport"/>
</dbReference>
<protein>
    <submittedName>
        <fullName evidence="10">ABC transporter permease</fullName>
    </submittedName>
</protein>
<gene>
    <name evidence="10" type="ORF">N7603_04795</name>
</gene>
<evidence type="ECO:0000256" key="6">
    <source>
        <dbReference type="ARBA" id="ARBA00022989"/>
    </source>
</evidence>
<feature type="transmembrane region" description="Helical" evidence="8">
    <location>
        <begin position="132"/>
        <end position="153"/>
    </location>
</feature>
<feature type="transmembrane region" description="Helical" evidence="8">
    <location>
        <begin position="174"/>
        <end position="197"/>
    </location>
</feature>
<keyword evidence="11" id="KW-1185">Reference proteome</keyword>
<evidence type="ECO:0000313" key="10">
    <source>
        <dbReference type="EMBL" id="MCU0104969.1"/>
    </source>
</evidence>
<feature type="transmembrane region" description="Helical" evidence="8">
    <location>
        <begin position="232"/>
        <end position="250"/>
    </location>
</feature>
<evidence type="ECO:0000256" key="3">
    <source>
        <dbReference type="ARBA" id="ARBA00022448"/>
    </source>
</evidence>
<dbReference type="Gene3D" id="1.10.3720.10">
    <property type="entry name" value="MetI-like"/>
    <property type="match status" value="1"/>
</dbReference>
<sequence>MNILKKIGSKAFIVTILAFCYAPILSLVIFSFNENKSLTNWGGFSFKWYEKLFDSTDIMTAVIMTLLIAILATLISVFIGTLAAISLSKSKKVFKDIIMGVNNIPIVNPEIVTAVGLLLLFVSFQIDRGYTTMLLAHVAFCTPYVIITVYPKVKSLDPNLAEAANDLGATPVQALWLVVFPQIKVAIFAAAAIAFTMSFDDFVISYFTAGSATNISIYLYTLRRGVEPTINALSTIIILIIGVIVTYRYLKSNNEQVKEIE</sequence>
<feature type="domain" description="ABC transmembrane type-1" evidence="9">
    <location>
        <begin position="62"/>
        <end position="249"/>
    </location>
</feature>
<dbReference type="RefSeq" id="WP_262096230.1">
    <property type="nucleotide sequence ID" value="NZ_JAOEGN010000007.1"/>
</dbReference>
<dbReference type="PROSITE" id="PS50928">
    <property type="entry name" value="ABC_TM1"/>
    <property type="match status" value="1"/>
</dbReference>
<comment type="subcellular location">
    <subcellularLocation>
        <location evidence="1 8">Cell membrane</location>
        <topology evidence="1 8">Multi-pass membrane protein</topology>
    </subcellularLocation>
</comment>
<comment type="caution">
    <text evidence="10">The sequence shown here is derived from an EMBL/GenBank/DDBJ whole genome shotgun (WGS) entry which is preliminary data.</text>
</comment>
<evidence type="ECO:0000256" key="1">
    <source>
        <dbReference type="ARBA" id="ARBA00004651"/>
    </source>
</evidence>
<evidence type="ECO:0000256" key="8">
    <source>
        <dbReference type="RuleBase" id="RU363032"/>
    </source>
</evidence>
<dbReference type="SUPFAM" id="SSF161098">
    <property type="entry name" value="MetI-like"/>
    <property type="match status" value="1"/>
</dbReference>
<keyword evidence="4" id="KW-1003">Cell membrane</keyword>
<dbReference type="EMBL" id="JAOEGN010000007">
    <property type="protein sequence ID" value="MCU0104969.1"/>
    <property type="molecule type" value="Genomic_DNA"/>
</dbReference>
<keyword evidence="3 8" id="KW-0813">Transport</keyword>
<dbReference type="Pfam" id="PF00528">
    <property type="entry name" value="BPD_transp_1"/>
    <property type="match status" value="1"/>
</dbReference>
<dbReference type="InterPro" id="IPR000515">
    <property type="entry name" value="MetI-like"/>
</dbReference>
<accession>A0ABT2PVI6</accession>
<evidence type="ECO:0000313" key="11">
    <source>
        <dbReference type="Proteomes" id="UP001209076"/>
    </source>
</evidence>
<dbReference type="Proteomes" id="UP001209076">
    <property type="component" value="Unassembled WGS sequence"/>
</dbReference>
<feature type="transmembrane region" description="Helical" evidence="8">
    <location>
        <begin position="12"/>
        <end position="32"/>
    </location>
</feature>
<evidence type="ECO:0000256" key="7">
    <source>
        <dbReference type="ARBA" id="ARBA00023136"/>
    </source>
</evidence>
<dbReference type="PANTHER" id="PTHR43848">
    <property type="entry name" value="PUTRESCINE TRANSPORT SYSTEM PERMEASE PROTEIN POTI"/>
    <property type="match status" value="1"/>
</dbReference>
<evidence type="ECO:0000256" key="5">
    <source>
        <dbReference type="ARBA" id="ARBA00022692"/>
    </source>
</evidence>
<evidence type="ECO:0000259" key="9">
    <source>
        <dbReference type="PROSITE" id="PS50928"/>
    </source>
</evidence>
<dbReference type="InterPro" id="IPR035906">
    <property type="entry name" value="MetI-like_sf"/>
</dbReference>
<organism evidence="10 11">
    <name type="scientific">Paracholeplasma vituli</name>
    <dbReference type="NCBI Taxonomy" id="69473"/>
    <lineage>
        <taxon>Bacteria</taxon>
        <taxon>Bacillati</taxon>
        <taxon>Mycoplasmatota</taxon>
        <taxon>Mollicutes</taxon>
        <taxon>Acholeplasmatales</taxon>
        <taxon>Acholeplasmataceae</taxon>
        <taxon>Paracholeplasma</taxon>
    </lineage>
</organism>
<reference evidence="11" key="1">
    <citation type="submission" date="2023-07" db="EMBL/GenBank/DDBJ databases">
        <title>Novel Mycoplasma species identified in domestic and wild animals.</title>
        <authorList>
            <person name="Volokhov D.V."/>
            <person name="Furtak V.A."/>
            <person name="Zagorodnyaya T.A."/>
        </authorList>
    </citation>
    <scope>NUCLEOTIDE SEQUENCE [LARGE SCALE GENOMIC DNA]</scope>
    <source>
        <strain evidence="11">92-19</strain>
    </source>
</reference>
<comment type="similarity">
    <text evidence="2">Belongs to the binding-protein-dependent transport system permease family. CysTW subfamily.</text>
</comment>
<feature type="transmembrane region" description="Helical" evidence="8">
    <location>
        <begin position="58"/>
        <end position="85"/>
    </location>
</feature>
<feature type="transmembrane region" description="Helical" evidence="8">
    <location>
        <begin position="106"/>
        <end position="126"/>
    </location>
</feature>
<keyword evidence="5 8" id="KW-0812">Transmembrane</keyword>
<name>A0ABT2PVI6_9MOLU</name>
<dbReference type="PANTHER" id="PTHR43848:SF2">
    <property type="entry name" value="PUTRESCINE TRANSPORT SYSTEM PERMEASE PROTEIN POTI"/>
    <property type="match status" value="1"/>
</dbReference>